<dbReference type="InterPro" id="IPR014030">
    <property type="entry name" value="Ketoacyl_synth_N"/>
</dbReference>
<dbReference type="InterPro" id="IPR016035">
    <property type="entry name" value="Acyl_Trfase/lysoPLipase"/>
</dbReference>
<dbReference type="Pfam" id="PF00109">
    <property type="entry name" value="ketoacyl-synt"/>
    <property type="match status" value="2"/>
</dbReference>
<dbReference type="Proteomes" id="UP000240429">
    <property type="component" value="Unassembled WGS sequence"/>
</dbReference>
<keyword evidence="2" id="KW-0596">Phosphopantetheine</keyword>
<keyword evidence="5" id="KW-0045">Antibiotic biosynthesis</keyword>
<keyword evidence="7" id="KW-0012">Acyltransferase</keyword>
<dbReference type="InterPro" id="IPR049551">
    <property type="entry name" value="PKS_DH_C"/>
</dbReference>
<sequence length="2175" mass="225220">MSEFDGPGGPEGREFAALTAAGSASEQLHLLLELVRAQTLAVLWRADPGASERIDAERPFRDIGIDSLGLVELHSRLTAVTGLPLPVTIGFDHPSPAELAEYLRAETLGLPAVRPPAPVRPAADADEPIAVVGIGCRFPGGVTSPEDLWRLVADGTHVISGFPADRGWDLDALYDPDPDVPRTSYVRQGGFLDGAADFDAAFFGISPKEALAMDPQQRLLLETCWEALERAGIDPGRLRGTEAGVFIGVEPHEYGPKSHEAPDGLDGHLMLGNLPSVVSGRVAYTLGLEGPTLTVDTACSGSLTALHLAVRSLRGGECELALAGGVTVMSSPGTFTMFSRQRGLAPDGRCKAFAAAADGTGFAEGAGVFVLTRLSDARRAGHPVLAVVRGSAINQDGASNGLTAPNGLAQQRVVHRALADAGVTAGQVDAVEAHGTGTRLGDPIEARALIAAYGSHHTADRPLWLGSVKSNIGHTGAAAGAAGLIKMIMAMRHGTLPPTLHVDTPSPHVDWSAGTVRLLTSPVPWESGEEPRRAGVSSFGASGTNAHVIIEQAPAPDAPAPDALALDTAGPHGPGGAEAGPVAARVTPLVLSARGEPALRAQVERLRSLLDAPDAPSLADVAYSAATTRAALGHRAAVVAGDREEALRALAALAEGGPPSLGPVTDSRTAVLFTGQGSQRPGMGRQLYETFPVFADALDEAAAHLDVQLDTPLLDVLFATDPARAALLKRTAYAQPGLFAVEVALFRLVESWGIVPDHVAGHSVGELTAAHVAGALSLEDAALLVAARGRLMQELPPGGAMVALGASEEEVLPGLTGNAGIAAVNGPASVVVSGDEDAVALIADRFAAEGRRTRRLRVSHAFHSPLMEPMLKEFRRIAQVMDHAPPRIPIVSNLTGRPVVPDADHWVRHVREAVRFHDGVRWMESEGVTTFLELGPDAVLSSMGPDCLGDDTDAAFVPTLRAGRPEERELVAAVALAHTRGTGVNWKNFFAGRGARRVDLPTYPFQRRRYWLDDTAARAGRDGTGHPLLDTAIGLADTGGTVLSGRLSVRSQPWLADHVVAGTVLLPGTAFVDMVIRAGDEVGCATVDELTLEVPLALPAEGGVDVQVVVGRPDASGRRSADVHARPEGEGPWTRHASAVLAPPGPADPTPPMPATAQWPPPDAEPVDVDLLNQSGSAYEFGPMFQNLHAAWRRGTEVFAEARLPEEARTQAGRYGLHPALLDSALRPADLVGDRVRGSEEVWLPFAWTGVTLHASGATALRIRISPAGPEGVSLEITDTSGAPVASVASMVERPVPVEGLTGTAPSPSLLRLRWEPVTAHTAPTRGGWAALGTEEFGPDATVHADLDALRTAIAAGAAVPEAVLVPFPPTTGEPHHVARAATHRLLDLLQRWQAEEQLASSRLVVVTRGAVAARPGETPDLGTAPLWGLTRSAQAEHPGRFVLADLADDDGTDTGTATGTATGVGTGTGTGAATGTGTVTGTGTATGSVTGTGTATGAGPGPGPTQALRAALAVGEPQVAVRGDTVLVPRLAEAPVHDTAPDTPWDSTGTVLITGGTGGLGGHLARHLVVEHGVRHLLLAGRRGADAPGAADLAAELTELGASVTVAACDASDRQALTALLAAIPARHPLSAVVHTAGVVADGLIGSLTPERVDEVLRPKADAAWHLHELTRDMNLSAFVLYSSVAGLMDGPGQGNYAAANVFLDALAEHRRAANLPATSLAWGLWSGDGMGARLDEAALRRADRSGLVALTPAENLALFDLALTAGQAVAVPVRVDAAALRDRADGVPSVLRGLVRGPVRRTASAGAPSTGGTPLTARLAALPEAERDRVVLDLVRTRVAQVLGHDGADAIEPRRAFSEIGFDSLAAVELRNALNAATGLRLPSTLVFDYPNPAALAAHVLARASGTRTASAVPSSAAITHSDSDPDSESGAGSGDDPIAIVAMACRYPGGVESPEDLWRLVAEGRDGVSAFPEDRGWNVADLYDPEPGRPGKSYIREGGFLHDAADFDAGLFGISPREALATDPQQRLLLEASWEALERAGIDPLSVRGTTTGVFAGIMYHDWATRLAKVPEDLAGYLGNGSASSVATGRVAYTLGLEGPAVSVDTACSSSLVALHWAMQSLRRGECSLALAGGVTVMATPDTFVDFSLQRGLSRDGRCRSYAAAADGTGWG</sequence>
<dbReference type="Pfam" id="PF14765">
    <property type="entry name" value="PS-DH"/>
    <property type="match status" value="1"/>
</dbReference>
<dbReference type="Gene3D" id="3.40.47.10">
    <property type="match status" value="2"/>
</dbReference>
<evidence type="ECO:0000259" key="12">
    <source>
        <dbReference type="PROSITE" id="PS52019"/>
    </source>
</evidence>
<dbReference type="InterPro" id="IPR020806">
    <property type="entry name" value="PKS_PP-bd"/>
</dbReference>
<evidence type="ECO:0000256" key="3">
    <source>
        <dbReference type="ARBA" id="ARBA00022553"/>
    </source>
</evidence>
<feature type="non-terminal residue" evidence="13">
    <location>
        <position position="2175"/>
    </location>
</feature>
<protein>
    <submittedName>
        <fullName evidence="13">Beta-ketoacyl synthase</fullName>
    </submittedName>
</protein>
<dbReference type="InterPro" id="IPR049552">
    <property type="entry name" value="PKS_DH_N"/>
</dbReference>
<feature type="domain" description="Carrier" evidence="10">
    <location>
        <begin position="31"/>
        <end position="107"/>
    </location>
</feature>
<dbReference type="InterPro" id="IPR016036">
    <property type="entry name" value="Malonyl_transacylase_ACP-bd"/>
</dbReference>
<dbReference type="Pfam" id="PF22953">
    <property type="entry name" value="SpnB_Rossmann"/>
    <property type="match status" value="1"/>
</dbReference>
<dbReference type="InterPro" id="IPR055123">
    <property type="entry name" value="SpnB-like_Rossmann"/>
</dbReference>
<dbReference type="InterPro" id="IPR009081">
    <property type="entry name" value="PP-bd_ACP"/>
</dbReference>
<evidence type="ECO:0000256" key="1">
    <source>
        <dbReference type="ARBA" id="ARBA00004792"/>
    </source>
</evidence>
<dbReference type="GO" id="GO:0006633">
    <property type="term" value="P:fatty acid biosynthetic process"/>
    <property type="evidence" value="ECO:0007669"/>
    <property type="project" value="InterPro"/>
</dbReference>
<feature type="region of interest" description="Disordered" evidence="9">
    <location>
        <begin position="1914"/>
        <end position="1938"/>
    </location>
</feature>
<dbReference type="SMART" id="SM00825">
    <property type="entry name" value="PKS_KS"/>
    <property type="match status" value="2"/>
</dbReference>
<dbReference type="FunFam" id="3.40.366.10:FF:000002">
    <property type="entry name" value="Probable polyketide synthase 2"/>
    <property type="match status" value="1"/>
</dbReference>
<dbReference type="Gene3D" id="3.40.366.10">
    <property type="entry name" value="Malonyl-Coenzyme A Acyl Carrier Protein, domain 2"/>
    <property type="match status" value="1"/>
</dbReference>
<dbReference type="SUPFAM" id="SSF51735">
    <property type="entry name" value="NAD(P)-binding Rossmann-fold domains"/>
    <property type="match status" value="2"/>
</dbReference>
<comment type="pathway">
    <text evidence="1">Antibiotic biosynthesis.</text>
</comment>
<keyword evidence="4" id="KW-0808">Transferase</keyword>
<dbReference type="SMART" id="SM00823">
    <property type="entry name" value="PKS_PP"/>
    <property type="match status" value="2"/>
</dbReference>
<feature type="region of interest" description="Disordered" evidence="9">
    <location>
        <begin position="1455"/>
        <end position="1504"/>
    </location>
</feature>
<dbReference type="InterPro" id="IPR020807">
    <property type="entry name" value="PKS_DH"/>
</dbReference>
<dbReference type="CDD" id="cd00833">
    <property type="entry name" value="PKS"/>
    <property type="match status" value="2"/>
</dbReference>
<dbReference type="SUPFAM" id="SSF47336">
    <property type="entry name" value="ACP-like"/>
    <property type="match status" value="2"/>
</dbReference>
<dbReference type="PROSITE" id="PS52019">
    <property type="entry name" value="PKS_MFAS_DH"/>
    <property type="match status" value="1"/>
</dbReference>
<dbReference type="Pfam" id="PF00550">
    <property type="entry name" value="PP-binding"/>
    <property type="match status" value="2"/>
</dbReference>
<evidence type="ECO:0000256" key="8">
    <source>
        <dbReference type="PROSITE-ProRule" id="PRU01363"/>
    </source>
</evidence>
<dbReference type="GO" id="GO:0031177">
    <property type="term" value="F:phosphopantetheine binding"/>
    <property type="evidence" value="ECO:0007669"/>
    <property type="project" value="InterPro"/>
</dbReference>
<dbReference type="Pfam" id="PF02801">
    <property type="entry name" value="Ketoacyl-synt_C"/>
    <property type="match status" value="1"/>
</dbReference>
<dbReference type="GO" id="GO:0004315">
    <property type="term" value="F:3-oxoacyl-[acyl-carrier-protein] synthase activity"/>
    <property type="evidence" value="ECO:0007669"/>
    <property type="project" value="InterPro"/>
</dbReference>
<dbReference type="PROSITE" id="PS50075">
    <property type="entry name" value="CARRIER"/>
    <property type="match status" value="2"/>
</dbReference>
<dbReference type="GO" id="GO:0033068">
    <property type="term" value="P:macrolide biosynthetic process"/>
    <property type="evidence" value="ECO:0007669"/>
    <property type="project" value="UniProtKB-ARBA"/>
</dbReference>
<dbReference type="FunFam" id="1.10.1200.10:FF:000007">
    <property type="entry name" value="Probable polyketide synthase pks17"/>
    <property type="match status" value="1"/>
</dbReference>
<dbReference type="Gene3D" id="3.40.50.720">
    <property type="entry name" value="NAD(P)-binding Rossmann-like Domain"/>
    <property type="match status" value="1"/>
</dbReference>
<dbReference type="InterPro" id="IPR042104">
    <property type="entry name" value="PKS_dehydratase_sf"/>
</dbReference>
<comment type="caution">
    <text evidence="13">The sequence shown here is derived from an EMBL/GenBank/DDBJ whole genome shotgun (WGS) entry which is preliminary data.</text>
</comment>
<feature type="region of interest" description="Disordered" evidence="9">
    <location>
        <begin position="1115"/>
        <end position="1159"/>
    </location>
</feature>
<keyword evidence="6" id="KW-0511">Multifunctional enzyme</keyword>
<dbReference type="InterPro" id="IPR018201">
    <property type="entry name" value="Ketoacyl_synth_AS"/>
</dbReference>
<feature type="compositionally biased region" description="Polar residues" evidence="9">
    <location>
        <begin position="1914"/>
        <end position="1923"/>
    </location>
</feature>
<feature type="region of interest" description="N-terminal hotdog fold" evidence="8">
    <location>
        <begin position="1026"/>
        <end position="1148"/>
    </location>
</feature>
<dbReference type="InterPro" id="IPR016039">
    <property type="entry name" value="Thiolase-like"/>
</dbReference>
<dbReference type="InterPro" id="IPR036736">
    <property type="entry name" value="ACP-like_sf"/>
</dbReference>
<keyword evidence="14" id="KW-1185">Reference proteome</keyword>
<feature type="domain" description="Ketosynthase family 3 (KS3)" evidence="11">
    <location>
        <begin position="1938"/>
        <end position="2175"/>
    </location>
</feature>
<evidence type="ECO:0000256" key="7">
    <source>
        <dbReference type="ARBA" id="ARBA00023315"/>
    </source>
</evidence>
<dbReference type="InterPro" id="IPR050091">
    <property type="entry name" value="PKS_NRPS_Biosynth_Enz"/>
</dbReference>
<gene>
    <name evidence="13" type="ORF">C6Y14_43665</name>
</gene>
<feature type="compositionally biased region" description="Pro residues" evidence="9">
    <location>
        <begin position="1143"/>
        <end position="1159"/>
    </location>
</feature>
<feature type="domain" description="PKS/mFAS DH" evidence="12">
    <location>
        <begin position="1026"/>
        <end position="1302"/>
    </location>
</feature>
<evidence type="ECO:0000256" key="6">
    <source>
        <dbReference type="ARBA" id="ARBA00023268"/>
    </source>
</evidence>
<dbReference type="SMART" id="SM01294">
    <property type="entry name" value="PKS_PP_betabranch"/>
    <property type="match status" value="1"/>
</dbReference>
<dbReference type="PROSITE" id="PS52004">
    <property type="entry name" value="KS3_2"/>
    <property type="match status" value="2"/>
</dbReference>
<feature type="compositionally biased region" description="Low complexity" evidence="9">
    <location>
        <begin position="1482"/>
        <end position="1494"/>
    </location>
</feature>
<dbReference type="Pfam" id="PF08659">
    <property type="entry name" value="KR"/>
    <property type="match status" value="1"/>
</dbReference>
<dbReference type="InterPro" id="IPR057326">
    <property type="entry name" value="KR_dom"/>
</dbReference>
<proteinExistence type="predicted"/>
<dbReference type="SUPFAM" id="SSF55048">
    <property type="entry name" value="Probable ACP-binding domain of malonyl-CoA ACP transacylase"/>
    <property type="match status" value="1"/>
</dbReference>
<organism evidence="13 14">
    <name type="scientific">Streptomyces dioscori</name>
    <dbReference type="NCBI Taxonomy" id="2109333"/>
    <lineage>
        <taxon>Bacteria</taxon>
        <taxon>Bacillati</taxon>
        <taxon>Actinomycetota</taxon>
        <taxon>Actinomycetes</taxon>
        <taxon>Kitasatosporales</taxon>
        <taxon>Streptomycetaceae</taxon>
        <taxon>Streptomyces</taxon>
        <taxon>Streptomyces aurantiacus group</taxon>
    </lineage>
</organism>
<feature type="compositionally biased region" description="Low complexity" evidence="9">
    <location>
        <begin position="560"/>
        <end position="571"/>
    </location>
</feature>
<dbReference type="Gene3D" id="1.10.1200.10">
    <property type="entry name" value="ACP-like"/>
    <property type="match status" value="2"/>
</dbReference>
<feature type="compositionally biased region" description="Basic and acidic residues" evidence="9">
    <location>
        <begin position="1115"/>
        <end position="1129"/>
    </location>
</feature>
<dbReference type="InterPro" id="IPR036291">
    <property type="entry name" value="NAD(P)-bd_dom_sf"/>
</dbReference>
<dbReference type="OrthoDB" id="9778690at2"/>
<dbReference type="Gene3D" id="3.30.70.3290">
    <property type="match status" value="1"/>
</dbReference>
<dbReference type="PROSITE" id="PS00606">
    <property type="entry name" value="KS3_1"/>
    <property type="match status" value="1"/>
</dbReference>
<feature type="domain" description="Carrier" evidence="10">
    <location>
        <begin position="1831"/>
        <end position="1906"/>
    </location>
</feature>
<feature type="region of interest" description="Disordered" evidence="9">
    <location>
        <begin position="556"/>
        <end position="580"/>
    </location>
</feature>
<evidence type="ECO:0000259" key="10">
    <source>
        <dbReference type="PROSITE" id="PS50075"/>
    </source>
</evidence>
<feature type="active site" description="Proton acceptor; for dehydratase activity" evidence="8">
    <location>
        <position position="1058"/>
    </location>
</feature>
<feature type="domain" description="Ketosynthase family 3 (KS3)" evidence="11">
    <location>
        <begin position="126"/>
        <end position="552"/>
    </location>
</feature>
<evidence type="ECO:0000256" key="4">
    <source>
        <dbReference type="ARBA" id="ARBA00022679"/>
    </source>
</evidence>
<dbReference type="FunFam" id="3.40.47.10:FF:000019">
    <property type="entry name" value="Polyketide synthase type I"/>
    <property type="match status" value="1"/>
</dbReference>
<dbReference type="InterPro" id="IPR020841">
    <property type="entry name" value="PKS_Beta-ketoAc_synthase_dom"/>
</dbReference>
<dbReference type="InterPro" id="IPR049900">
    <property type="entry name" value="PKS_mFAS_DH"/>
</dbReference>
<dbReference type="InterPro" id="IPR006162">
    <property type="entry name" value="Ppantetheine_attach_site"/>
</dbReference>
<feature type="region of interest" description="C-terminal hotdog fold" evidence="8">
    <location>
        <begin position="1164"/>
        <end position="1302"/>
    </location>
</feature>
<feature type="active site" description="Proton donor; for dehydratase activity" evidence="8">
    <location>
        <position position="1223"/>
    </location>
</feature>
<dbReference type="GO" id="GO:0004312">
    <property type="term" value="F:fatty acid synthase activity"/>
    <property type="evidence" value="ECO:0007669"/>
    <property type="project" value="TreeGrafter"/>
</dbReference>
<dbReference type="SUPFAM" id="SSF52151">
    <property type="entry name" value="FabD/lysophospholipase-like"/>
    <property type="match status" value="1"/>
</dbReference>
<keyword evidence="3" id="KW-0597">Phosphoprotein</keyword>
<dbReference type="SUPFAM" id="SSF53901">
    <property type="entry name" value="Thiolase-like"/>
    <property type="match status" value="2"/>
</dbReference>
<dbReference type="Pfam" id="PF22621">
    <property type="entry name" value="CurL-like_PKS_C"/>
    <property type="match status" value="1"/>
</dbReference>
<dbReference type="InterPro" id="IPR001227">
    <property type="entry name" value="Ac_transferase_dom_sf"/>
</dbReference>
<dbReference type="PROSITE" id="PS00012">
    <property type="entry name" value="PHOSPHOPANTETHEINE"/>
    <property type="match status" value="1"/>
</dbReference>
<dbReference type="SMART" id="SM00827">
    <property type="entry name" value="PKS_AT"/>
    <property type="match status" value="1"/>
</dbReference>
<dbReference type="SMART" id="SM00822">
    <property type="entry name" value="PKS_KR"/>
    <property type="match status" value="1"/>
</dbReference>
<dbReference type="EMBL" id="PYBJ01000047">
    <property type="protein sequence ID" value="PSM37181.1"/>
    <property type="molecule type" value="Genomic_DNA"/>
</dbReference>
<dbReference type="CDD" id="cd08956">
    <property type="entry name" value="KR_3_FAS_SDR_x"/>
    <property type="match status" value="1"/>
</dbReference>
<evidence type="ECO:0000313" key="13">
    <source>
        <dbReference type="EMBL" id="PSM37181.1"/>
    </source>
</evidence>
<dbReference type="Gene3D" id="3.10.129.110">
    <property type="entry name" value="Polyketide synthase dehydratase"/>
    <property type="match status" value="1"/>
</dbReference>
<evidence type="ECO:0000313" key="14">
    <source>
        <dbReference type="Proteomes" id="UP000240429"/>
    </source>
</evidence>
<evidence type="ECO:0000259" key="11">
    <source>
        <dbReference type="PROSITE" id="PS52004"/>
    </source>
</evidence>
<name>A0A2P8PT71_9ACTN</name>
<reference evidence="13 14" key="1">
    <citation type="submission" date="2018-03" db="EMBL/GenBank/DDBJ databases">
        <title>Streptomyces dioscori sp. nov., a novel endophytic actinobacterium isolated from bulbil of Dioscorea bulbifera L.</title>
        <authorList>
            <person name="Zhikuan W."/>
        </authorList>
    </citation>
    <scope>NUCLEOTIDE SEQUENCE [LARGE SCALE GENOMIC DNA]</scope>
    <source>
        <strain evidence="13 14">A217</strain>
    </source>
</reference>
<dbReference type="RefSeq" id="WP_159074429.1">
    <property type="nucleotide sequence ID" value="NZ_KZ679071.1"/>
</dbReference>
<dbReference type="PANTHER" id="PTHR43775">
    <property type="entry name" value="FATTY ACID SYNTHASE"/>
    <property type="match status" value="1"/>
</dbReference>
<dbReference type="PANTHER" id="PTHR43775:SF51">
    <property type="entry name" value="INACTIVE PHENOLPHTHIOCEROL SYNTHESIS POLYKETIDE SYNTHASE TYPE I PKS1-RELATED"/>
    <property type="match status" value="1"/>
</dbReference>
<dbReference type="Pfam" id="PF21089">
    <property type="entry name" value="PKS_DH_N"/>
    <property type="match status" value="1"/>
</dbReference>
<evidence type="ECO:0000256" key="5">
    <source>
        <dbReference type="ARBA" id="ARBA00023194"/>
    </source>
</evidence>
<accession>A0A2P8PT71</accession>
<feature type="compositionally biased region" description="Gly residues" evidence="9">
    <location>
        <begin position="1463"/>
        <end position="1481"/>
    </location>
</feature>
<evidence type="ECO:0000256" key="2">
    <source>
        <dbReference type="ARBA" id="ARBA00022450"/>
    </source>
</evidence>
<dbReference type="InterPro" id="IPR014043">
    <property type="entry name" value="Acyl_transferase_dom"/>
</dbReference>
<dbReference type="SMART" id="SM00826">
    <property type="entry name" value="PKS_DH"/>
    <property type="match status" value="1"/>
</dbReference>
<dbReference type="Pfam" id="PF00698">
    <property type="entry name" value="Acyl_transf_1"/>
    <property type="match status" value="1"/>
</dbReference>
<evidence type="ECO:0000256" key="9">
    <source>
        <dbReference type="SAM" id="MobiDB-lite"/>
    </source>
</evidence>
<dbReference type="InterPro" id="IPR014031">
    <property type="entry name" value="Ketoacyl_synth_C"/>
</dbReference>
<dbReference type="InterPro" id="IPR013968">
    <property type="entry name" value="PKS_KR"/>
</dbReference>